<dbReference type="EMBL" id="BMAT01005247">
    <property type="protein sequence ID" value="GFR89716.1"/>
    <property type="molecule type" value="Genomic_DNA"/>
</dbReference>
<gene>
    <name evidence="1" type="ORF">ElyMa_002549300</name>
</gene>
<reference evidence="1 2" key="1">
    <citation type="journal article" date="2021" name="Elife">
        <title>Chloroplast acquisition without the gene transfer in kleptoplastic sea slugs, Plakobranchus ocellatus.</title>
        <authorList>
            <person name="Maeda T."/>
            <person name="Takahashi S."/>
            <person name="Yoshida T."/>
            <person name="Shimamura S."/>
            <person name="Takaki Y."/>
            <person name="Nagai Y."/>
            <person name="Toyoda A."/>
            <person name="Suzuki Y."/>
            <person name="Arimoto A."/>
            <person name="Ishii H."/>
            <person name="Satoh N."/>
            <person name="Nishiyama T."/>
            <person name="Hasebe M."/>
            <person name="Maruyama T."/>
            <person name="Minagawa J."/>
            <person name="Obokata J."/>
            <person name="Shigenobu S."/>
        </authorList>
    </citation>
    <scope>NUCLEOTIDE SEQUENCE [LARGE SCALE GENOMIC DNA]</scope>
</reference>
<evidence type="ECO:0000313" key="2">
    <source>
        <dbReference type="Proteomes" id="UP000762676"/>
    </source>
</evidence>
<accession>A0AAV4GX85</accession>
<organism evidence="1 2">
    <name type="scientific">Elysia marginata</name>
    <dbReference type="NCBI Taxonomy" id="1093978"/>
    <lineage>
        <taxon>Eukaryota</taxon>
        <taxon>Metazoa</taxon>
        <taxon>Spiralia</taxon>
        <taxon>Lophotrochozoa</taxon>
        <taxon>Mollusca</taxon>
        <taxon>Gastropoda</taxon>
        <taxon>Heterobranchia</taxon>
        <taxon>Euthyneura</taxon>
        <taxon>Panpulmonata</taxon>
        <taxon>Sacoglossa</taxon>
        <taxon>Placobranchoidea</taxon>
        <taxon>Plakobranchidae</taxon>
        <taxon>Elysia</taxon>
    </lineage>
</organism>
<name>A0AAV4GX85_9GAST</name>
<proteinExistence type="predicted"/>
<protein>
    <recommendedName>
        <fullName evidence="3">AP2/ERF domain-containing protein</fullName>
    </recommendedName>
</protein>
<sequence length="118" mass="13021">MFDGGNLPPTEHVRVAADCANLAPAASCAGSEKRTGRATGYWPIGLSSRKRDGLNDRRWSLQWSTGRLYKGSFSSTSQPAQDANTRVVYLCTSRTVPTHNYAPVQSLKHNKELMNRSH</sequence>
<keyword evidence="2" id="KW-1185">Reference proteome</keyword>
<evidence type="ECO:0008006" key="3">
    <source>
        <dbReference type="Google" id="ProtNLM"/>
    </source>
</evidence>
<comment type="caution">
    <text evidence="1">The sequence shown here is derived from an EMBL/GenBank/DDBJ whole genome shotgun (WGS) entry which is preliminary data.</text>
</comment>
<dbReference type="AlphaFoldDB" id="A0AAV4GX85"/>
<evidence type="ECO:0000313" key="1">
    <source>
        <dbReference type="EMBL" id="GFR89716.1"/>
    </source>
</evidence>
<dbReference type="Proteomes" id="UP000762676">
    <property type="component" value="Unassembled WGS sequence"/>
</dbReference>